<protein>
    <submittedName>
        <fullName evidence="1">Uncharacterized protein</fullName>
    </submittedName>
</protein>
<evidence type="ECO:0000313" key="2">
    <source>
        <dbReference type="Proteomes" id="UP001066276"/>
    </source>
</evidence>
<dbReference type="EMBL" id="JANPWB010000015">
    <property type="protein sequence ID" value="KAJ1087503.1"/>
    <property type="molecule type" value="Genomic_DNA"/>
</dbReference>
<gene>
    <name evidence="1" type="ORF">NDU88_000672</name>
</gene>
<accession>A0AAV7L8T7</accession>
<keyword evidence="2" id="KW-1185">Reference proteome</keyword>
<dbReference type="Proteomes" id="UP001066276">
    <property type="component" value="Chromosome 11"/>
</dbReference>
<evidence type="ECO:0000313" key="1">
    <source>
        <dbReference type="EMBL" id="KAJ1087503.1"/>
    </source>
</evidence>
<proteinExistence type="predicted"/>
<name>A0AAV7L8T7_PLEWA</name>
<reference evidence="1" key="1">
    <citation type="journal article" date="2022" name="bioRxiv">
        <title>Sequencing and chromosome-scale assembly of the giantPleurodeles waltlgenome.</title>
        <authorList>
            <person name="Brown T."/>
            <person name="Elewa A."/>
            <person name="Iarovenko S."/>
            <person name="Subramanian E."/>
            <person name="Araus A.J."/>
            <person name="Petzold A."/>
            <person name="Susuki M."/>
            <person name="Suzuki K.-i.T."/>
            <person name="Hayashi T."/>
            <person name="Toyoda A."/>
            <person name="Oliveira C."/>
            <person name="Osipova E."/>
            <person name="Leigh N.D."/>
            <person name="Simon A."/>
            <person name="Yun M.H."/>
        </authorList>
    </citation>
    <scope>NUCLEOTIDE SEQUENCE</scope>
    <source>
        <strain evidence="1">20211129_DDA</strain>
        <tissue evidence="1">Liver</tissue>
    </source>
</reference>
<comment type="caution">
    <text evidence="1">The sequence shown here is derived from an EMBL/GenBank/DDBJ whole genome shotgun (WGS) entry which is preliminary data.</text>
</comment>
<organism evidence="1 2">
    <name type="scientific">Pleurodeles waltl</name>
    <name type="common">Iberian ribbed newt</name>
    <dbReference type="NCBI Taxonomy" id="8319"/>
    <lineage>
        <taxon>Eukaryota</taxon>
        <taxon>Metazoa</taxon>
        <taxon>Chordata</taxon>
        <taxon>Craniata</taxon>
        <taxon>Vertebrata</taxon>
        <taxon>Euteleostomi</taxon>
        <taxon>Amphibia</taxon>
        <taxon>Batrachia</taxon>
        <taxon>Caudata</taxon>
        <taxon>Salamandroidea</taxon>
        <taxon>Salamandridae</taxon>
        <taxon>Pleurodelinae</taxon>
        <taxon>Pleurodeles</taxon>
    </lineage>
</organism>
<dbReference type="AlphaFoldDB" id="A0AAV7L8T7"/>
<sequence length="220" mass="24995">MQEEAQPPRTLSFDPENIIHPWSTEWIPCVEVAHYVQDRIRKGFDRDVHDTFRSECPRPLLLGKMVEMPELDPNMATFIKRFSKEPKKGLDRAWKRCQDKLLDISGPLTKILELAVQAKESNTPIDPHTILEWAQRAISLLGNANYAMPTECRCSCLMRVAPYLAELAANKAGSLANGLLFGDKFVKELGKYVATFSPLDKAQSSMKKMSSRDLFARTRL</sequence>